<name>A0AAW1MXY2_SAPOF</name>
<evidence type="ECO:0000313" key="3">
    <source>
        <dbReference type="Proteomes" id="UP001443914"/>
    </source>
</evidence>
<organism evidence="2 3">
    <name type="scientific">Saponaria officinalis</name>
    <name type="common">Common soapwort</name>
    <name type="synonym">Lychnis saponaria</name>
    <dbReference type="NCBI Taxonomy" id="3572"/>
    <lineage>
        <taxon>Eukaryota</taxon>
        <taxon>Viridiplantae</taxon>
        <taxon>Streptophyta</taxon>
        <taxon>Embryophyta</taxon>
        <taxon>Tracheophyta</taxon>
        <taxon>Spermatophyta</taxon>
        <taxon>Magnoliopsida</taxon>
        <taxon>eudicotyledons</taxon>
        <taxon>Gunneridae</taxon>
        <taxon>Pentapetalae</taxon>
        <taxon>Caryophyllales</taxon>
        <taxon>Caryophyllaceae</taxon>
        <taxon>Caryophylleae</taxon>
        <taxon>Saponaria</taxon>
    </lineage>
</organism>
<proteinExistence type="predicted"/>
<evidence type="ECO:0008006" key="4">
    <source>
        <dbReference type="Google" id="ProtNLM"/>
    </source>
</evidence>
<comment type="caution">
    <text evidence="2">The sequence shown here is derived from an EMBL/GenBank/DDBJ whole genome shotgun (WGS) entry which is preliminary data.</text>
</comment>
<protein>
    <recommendedName>
        <fullName evidence="4">Aminotransferase-like plant mobile domain-containing protein</fullName>
    </recommendedName>
</protein>
<dbReference type="InterPro" id="IPR044824">
    <property type="entry name" value="MAIN-like"/>
</dbReference>
<dbReference type="PANTHER" id="PTHR46033:SF8">
    <property type="entry name" value="PROTEIN MAINTENANCE OF MERISTEMS-LIKE"/>
    <property type="match status" value="1"/>
</dbReference>
<accession>A0AAW1MXY2</accession>
<gene>
    <name evidence="2" type="ORF">RND81_02G242000</name>
</gene>
<dbReference type="AlphaFoldDB" id="A0AAW1MXY2"/>
<keyword evidence="3" id="KW-1185">Reference proteome</keyword>
<dbReference type="EMBL" id="JBDFQZ010000002">
    <property type="protein sequence ID" value="KAK9751101.1"/>
    <property type="molecule type" value="Genomic_DNA"/>
</dbReference>
<dbReference type="GO" id="GO:0010073">
    <property type="term" value="P:meristem maintenance"/>
    <property type="evidence" value="ECO:0007669"/>
    <property type="project" value="InterPro"/>
</dbReference>
<dbReference type="Proteomes" id="UP001443914">
    <property type="component" value="Unassembled WGS sequence"/>
</dbReference>
<reference evidence="2" key="1">
    <citation type="submission" date="2024-03" db="EMBL/GenBank/DDBJ databases">
        <title>WGS assembly of Saponaria officinalis var. Norfolk2.</title>
        <authorList>
            <person name="Jenkins J."/>
            <person name="Shu S."/>
            <person name="Grimwood J."/>
            <person name="Barry K."/>
            <person name="Goodstein D."/>
            <person name="Schmutz J."/>
            <person name="Leebens-Mack J."/>
            <person name="Osbourn A."/>
        </authorList>
    </citation>
    <scope>NUCLEOTIDE SEQUENCE [LARGE SCALE GENOMIC DNA]</scope>
    <source>
        <strain evidence="2">JIC</strain>
    </source>
</reference>
<sequence length="369" mass="42419">MPEEFGAILGLSFHSSPALPNLDADLSRDFRDYLGLTNGVEGILVGRNVDLCRLIAHFTSPSYPRTVIDFRYRKRALVLCLLNRYLFVSSSAIMGHGCLLKVVKQMRNDCSPVPLILAETLHCLDAVSRDPEVSFSGSPLLLQVWLQEHMRLIERPLDPMCYQAKNFAARRRIIKGEQSLGYWRDFMSSAFAIRWIISWWRIPAMTAPRSSISYYQLPGLSHSSFIFPSCLLRQFGRRQRIPSRDTISPGVQVMTDAHLRNWYQYWNARQTLPVLGVPETTYISREYRVWMLSPSAEEREKARGDERRMRLDIIEMGRGSNTNQLGLKKRTLETTNACKSGKMVWKRKQDRDDADDEAVKKVVPAKDTN</sequence>
<evidence type="ECO:0000256" key="1">
    <source>
        <dbReference type="SAM" id="MobiDB-lite"/>
    </source>
</evidence>
<dbReference type="PANTHER" id="PTHR46033">
    <property type="entry name" value="PROTEIN MAIN-LIKE 2"/>
    <property type="match status" value="1"/>
</dbReference>
<feature type="region of interest" description="Disordered" evidence="1">
    <location>
        <begin position="342"/>
        <end position="369"/>
    </location>
</feature>
<evidence type="ECO:0000313" key="2">
    <source>
        <dbReference type="EMBL" id="KAK9751101.1"/>
    </source>
</evidence>